<keyword evidence="1" id="KW-0235">DNA replication</keyword>
<dbReference type="Gene3D" id="3.30.70.370">
    <property type="match status" value="2"/>
</dbReference>
<dbReference type="EMBL" id="MT465573">
    <property type="protein sequence ID" value="QKM75953.1"/>
    <property type="molecule type" value="Genomic_DNA"/>
</dbReference>
<evidence type="ECO:0000256" key="1">
    <source>
        <dbReference type="ARBA" id="ARBA00022705"/>
    </source>
</evidence>
<organism evidence="4 5">
    <name type="scientific">Escherichia phage P1723</name>
    <dbReference type="NCBI Taxonomy" id="2736274"/>
    <lineage>
        <taxon>Viruses</taxon>
        <taxon>Duplodnaviria</taxon>
        <taxon>Heunggongvirae</taxon>
        <taxon>Uroviricota</taxon>
        <taxon>Caudoviricetes</taxon>
        <taxon>Autographivirales</taxon>
        <taxon>Autotranscriptaviridae</taxon>
        <taxon>Studiervirinae</taxon>
        <taxon>Foetvirus</taxon>
        <taxon>Foetvirus P1723</taxon>
        <taxon>Foetvirus SRT7</taxon>
    </lineage>
</organism>
<gene>
    <name evidence="4" type="ORF">ZD95_24</name>
</gene>
<dbReference type="GO" id="GO:0003677">
    <property type="term" value="F:DNA binding"/>
    <property type="evidence" value="ECO:0007669"/>
    <property type="project" value="InterPro"/>
</dbReference>
<dbReference type="Gene3D" id="1.20.1060.10">
    <property type="entry name" value="Taq DNA Polymerase, Chain T, domain 4"/>
    <property type="match status" value="1"/>
</dbReference>
<dbReference type="InterPro" id="IPR043502">
    <property type="entry name" value="DNA/RNA_pol_sf"/>
</dbReference>
<dbReference type="InterPro" id="IPR036397">
    <property type="entry name" value="RNaseH_sf"/>
</dbReference>
<dbReference type="InterPro" id="IPR002298">
    <property type="entry name" value="DNA_polymerase_A"/>
</dbReference>
<keyword evidence="5" id="KW-1185">Reference proteome</keyword>
<dbReference type="PANTHER" id="PTHR10133:SF27">
    <property type="entry name" value="DNA POLYMERASE NU"/>
    <property type="match status" value="1"/>
</dbReference>
<reference evidence="4 5" key="1">
    <citation type="submission" date="2020-05" db="EMBL/GenBank/DDBJ databases">
        <title>Characterization and genome analysis of a novel lytic T7-like phage P1723.</title>
        <authorList>
            <person name="Zhong P."/>
            <person name="Yang S."/>
            <person name="Cheng Z."/>
            <person name="Xu Z."/>
            <person name="Luo P."/>
        </authorList>
    </citation>
    <scope>NUCLEOTIDE SEQUENCE [LARGE SCALE GENOMIC DNA]</scope>
</reference>
<evidence type="ECO:0000313" key="4">
    <source>
        <dbReference type="EMBL" id="QKM75953.1"/>
    </source>
</evidence>
<name>A0A6M9QBE7_9CAUD</name>
<evidence type="ECO:0000313" key="5">
    <source>
        <dbReference type="Proteomes" id="UP000509360"/>
    </source>
</evidence>
<evidence type="ECO:0000256" key="2">
    <source>
        <dbReference type="ARBA" id="ARBA00023109"/>
    </source>
</evidence>
<dbReference type="SMART" id="SM00482">
    <property type="entry name" value="POLAc"/>
    <property type="match status" value="1"/>
</dbReference>
<protein>
    <submittedName>
        <fullName evidence="4">DNA-directed DNA polymerase</fullName>
    </submittedName>
</protein>
<dbReference type="InterPro" id="IPR012337">
    <property type="entry name" value="RNaseH-like_sf"/>
</dbReference>
<feature type="domain" description="DNA-directed DNA polymerase family A palm" evidence="3">
    <location>
        <begin position="460"/>
        <end position="690"/>
    </location>
</feature>
<dbReference type="PRINTS" id="PR00868">
    <property type="entry name" value="DNAPOLI"/>
</dbReference>
<keyword evidence="2" id="KW-1194">Viral DNA replication</keyword>
<dbReference type="Pfam" id="PF00476">
    <property type="entry name" value="DNA_pol_A"/>
    <property type="match status" value="1"/>
</dbReference>
<proteinExistence type="predicted"/>
<dbReference type="GO" id="GO:0039693">
    <property type="term" value="P:viral DNA genome replication"/>
    <property type="evidence" value="ECO:0007669"/>
    <property type="project" value="UniProtKB-KW"/>
</dbReference>
<accession>A0A6M9QBE7</accession>
<keyword evidence="4" id="KW-0239">DNA-directed DNA polymerase</keyword>
<dbReference type="GO" id="GO:0006261">
    <property type="term" value="P:DNA-templated DNA replication"/>
    <property type="evidence" value="ECO:0007669"/>
    <property type="project" value="InterPro"/>
</dbReference>
<sequence>MLVMDIEADNLLEKVSKFHCGVIYDYHTDQYVRYRPGDFSAFLDALEAEVNRGGCIVMHNGTKYDIPALEKLAKLILDRDFHIPKEANIDTLVIGRLLHANLKDTDMGLLRSGKLPGKRYGSQALEAWGYRLGEMKGEYKDDFKARLEAEGEAYEPGMEWLYFNEDMMEYNVQDVVVTKKLFEYFLQDKHYFPTASIFDIVQFSSEEFWNKSGWSISIEHDAAWLLAKQERNGFPFDAKSIEECYVEWSAERAQLRQKLIDTFGVWWEPKGGTEPFRHPVSGKPLLEWRNGPCQGQPIPRVKYPKAGGIFKKPKNKAQREGREPCELDTRDYVEGAPYTPVVYVEFTPTSRDHIAKKLQEAGWVPTEFTEKGAPIVDDEQLMKVHVDDPEKQKAIELIRDYLTIQKRIGQAAEGDKAWLRYVAEDGKIHGSVNPNGAVTGRATHAFPNLAQVPSGRAPYGKPCRAAFGAEHHLDGITGLPWVQAGIDASGLELRCLAHFMAPFDGGAYGDIILNGDIHWVNAVAADLAPNVERDKHNEYHEMCRDNAKTFIYGFLYGAGDEKTGQIVGGDKAEGKRLKTKFLENTPAIAALRESIQQTLVESSKWVGGEQQVKWKRRWIKGLDGRKVHVRYPHAALNTLLQSAGALICKLWIIETERLMVEAGYKHGWDGDFAYMAWVHDEVQIACRTYEIAEDAVRIAQKAMRIVGEAFKFRCLLDTEGNIGKNWLECH</sequence>
<evidence type="ECO:0000259" key="3">
    <source>
        <dbReference type="SMART" id="SM00482"/>
    </source>
</evidence>
<dbReference type="SUPFAM" id="SSF53098">
    <property type="entry name" value="Ribonuclease H-like"/>
    <property type="match status" value="1"/>
</dbReference>
<keyword evidence="4" id="KW-0808">Transferase</keyword>
<dbReference type="PANTHER" id="PTHR10133">
    <property type="entry name" value="DNA POLYMERASE I"/>
    <property type="match status" value="1"/>
</dbReference>
<dbReference type="Gene3D" id="3.30.420.10">
    <property type="entry name" value="Ribonuclease H-like superfamily/Ribonuclease H"/>
    <property type="match status" value="1"/>
</dbReference>
<keyword evidence="4" id="KW-0548">Nucleotidyltransferase</keyword>
<dbReference type="InterPro" id="IPR001098">
    <property type="entry name" value="DNA-dir_DNA_pol_A_palm_dom"/>
</dbReference>
<dbReference type="SUPFAM" id="SSF56672">
    <property type="entry name" value="DNA/RNA polymerases"/>
    <property type="match status" value="1"/>
</dbReference>
<dbReference type="GO" id="GO:0006302">
    <property type="term" value="P:double-strand break repair"/>
    <property type="evidence" value="ECO:0007669"/>
    <property type="project" value="TreeGrafter"/>
</dbReference>
<dbReference type="Proteomes" id="UP000509360">
    <property type="component" value="Segment"/>
</dbReference>
<dbReference type="GO" id="GO:0003887">
    <property type="term" value="F:DNA-directed DNA polymerase activity"/>
    <property type="evidence" value="ECO:0007669"/>
    <property type="project" value="UniProtKB-KW"/>
</dbReference>